<evidence type="ECO:0000313" key="3">
    <source>
        <dbReference type="EMBL" id="GAL88660.1"/>
    </source>
</evidence>
<dbReference type="EMBL" id="BBNR01000002">
    <property type="protein sequence ID" value="GAL65664.1"/>
    <property type="molecule type" value="Genomic_DNA"/>
</dbReference>
<dbReference type="EMBL" id="BBNS01000024">
    <property type="protein sequence ID" value="GAL72439.1"/>
    <property type="molecule type" value="Genomic_DNA"/>
</dbReference>
<dbReference type="Proteomes" id="UP000030184">
    <property type="component" value="Unassembled WGS sequence"/>
</dbReference>
<accession>A0A090WAF5</accession>
<evidence type="ECO:0000313" key="5">
    <source>
        <dbReference type="Proteomes" id="UP000030184"/>
    </source>
</evidence>
<reference evidence="5" key="1">
    <citation type="journal article" date="2014" name="Genome Announc.">
        <title>Draft Genome Sequence of Marine Flavobacterium Jejuia pallidilutea Strain 11shimoA1 and Pigmentation Mutants.</title>
        <authorList>
            <person name="Takatani N."/>
            <person name="Nakanishi M."/>
            <person name="Meirelles P."/>
            <person name="Mino S."/>
            <person name="Suda W."/>
            <person name="Oshima K."/>
            <person name="Hattori M."/>
            <person name="Ohkuma M."/>
            <person name="Hosokawa M."/>
            <person name="Miyashita K."/>
            <person name="Thompson F.L."/>
            <person name="Niwa A."/>
            <person name="Sawabe T."/>
            <person name="Sawabe T."/>
        </authorList>
    </citation>
    <scope>NUCLEOTIDE SEQUENCE [LARGE SCALE GENOMIC DNA]</scope>
    <source>
        <strain evidence="5">JCM 19538</strain>
    </source>
</reference>
<dbReference type="Proteomes" id="UP000029646">
    <property type="component" value="Unassembled WGS sequence"/>
</dbReference>
<dbReference type="EMBL" id="BBNY01000003">
    <property type="protein sequence ID" value="GAL88660.1"/>
    <property type="molecule type" value="Genomic_DNA"/>
</dbReference>
<evidence type="ECO:0000313" key="2">
    <source>
        <dbReference type="EMBL" id="GAL72439.1"/>
    </source>
</evidence>
<proteinExistence type="predicted"/>
<evidence type="ECO:0000313" key="1">
    <source>
        <dbReference type="EMBL" id="GAL65664.1"/>
    </source>
</evidence>
<name>A0A090WAF5_9FLAO</name>
<dbReference type="AlphaFoldDB" id="A0A090WAF5"/>
<sequence length="38" mass="3998">MGAIIFGGTYAVVYASTKNKKKVFRYSLGAATLAGLTK</sequence>
<dbReference type="Proteomes" id="UP000029641">
    <property type="component" value="Unassembled WGS sequence"/>
</dbReference>
<gene>
    <name evidence="1" type="ORF">JCM19301_3349</name>
    <name evidence="2" type="ORF">JCM19302_1201</name>
    <name evidence="3" type="ORF">JCM19538_3173</name>
</gene>
<keyword evidence="5" id="KW-1185">Reference proteome</keyword>
<protein>
    <submittedName>
        <fullName evidence="2">Uncharacterized protein</fullName>
    </submittedName>
</protein>
<comment type="caution">
    <text evidence="2">The sequence shown here is derived from an EMBL/GenBank/DDBJ whole genome shotgun (WGS) entry which is preliminary data.</text>
</comment>
<evidence type="ECO:0000313" key="4">
    <source>
        <dbReference type="Proteomes" id="UP000029646"/>
    </source>
</evidence>
<organism evidence="2 4">
    <name type="scientific">Jejuia pallidilutea</name>
    <dbReference type="NCBI Taxonomy" id="504487"/>
    <lineage>
        <taxon>Bacteria</taxon>
        <taxon>Pseudomonadati</taxon>
        <taxon>Bacteroidota</taxon>
        <taxon>Flavobacteriia</taxon>
        <taxon>Flavobacteriales</taxon>
        <taxon>Flavobacteriaceae</taxon>
        <taxon>Jejuia</taxon>
    </lineage>
</organism>